<keyword evidence="2" id="KW-0560">Oxidoreductase</keyword>
<dbReference type="OrthoDB" id="8673673at2"/>
<dbReference type="GO" id="GO:0008198">
    <property type="term" value="F:ferrous iron binding"/>
    <property type="evidence" value="ECO:0007669"/>
    <property type="project" value="InterPro"/>
</dbReference>
<dbReference type="STRING" id="371042.NG99_03200"/>
<dbReference type="Proteomes" id="UP000030351">
    <property type="component" value="Unassembled WGS sequence"/>
</dbReference>
<dbReference type="Gene3D" id="3.40.830.10">
    <property type="entry name" value="LigB-like"/>
    <property type="match status" value="1"/>
</dbReference>
<keyword evidence="3" id="KW-1185">Reference proteome</keyword>
<protein>
    <submittedName>
        <fullName evidence="2">Dioxygenase</fullName>
    </submittedName>
</protein>
<dbReference type="EMBL" id="JRUQ01000014">
    <property type="protein sequence ID" value="KGT95524.1"/>
    <property type="molecule type" value="Genomic_DNA"/>
</dbReference>
<dbReference type="RefSeq" id="WP_034888352.1">
    <property type="nucleotide sequence ID" value="NZ_JRUQ01000014.1"/>
</dbReference>
<proteinExistence type="predicted"/>
<sequence length="332" mass="37426">MAKIVSAISMSHVPGALGWADAPSAEQRQRLAEIHARLKQCIDDTKPNLIIAFLDDHFENNFRNLMPTLGVPISDANIGPAEYMMEALKFDKQHSIASNAGIGQLLLEKLIHGGFEATRMGAIEYGNNLMMPLVFINPEFNIPVVPVYINVFSPPLMPYSRAYDLGLKVREIIDTLPDDYRVHFLATGGLSHWPPVWTESAPEEDELLQRMKVYQTIGKEALITDPTLYTDFAQYEIDMMSKMEWPLGKSHPLVNEEWDREMLGRFEAGDVDYMRALTYDEVEERGGHGGHEALNWVALMGAMKGARPEYVAYESVPEWITGMSYLAYPGQE</sequence>
<evidence type="ECO:0000313" key="2">
    <source>
        <dbReference type="EMBL" id="KGT95524.1"/>
    </source>
</evidence>
<gene>
    <name evidence="2" type="ORF">NG99_03200</name>
</gene>
<dbReference type="GO" id="GO:0016702">
    <property type="term" value="F:oxidoreductase activity, acting on single donors with incorporation of molecular oxygen, incorporation of two atoms of oxygen"/>
    <property type="evidence" value="ECO:0007669"/>
    <property type="project" value="UniProtKB-ARBA"/>
</dbReference>
<name>A0A0A3ZCM0_9GAMM</name>
<dbReference type="SUPFAM" id="SSF53213">
    <property type="entry name" value="LigB-like"/>
    <property type="match status" value="1"/>
</dbReference>
<dbReference type="AlphaFoldDB" id="A0A0A3ZCM0"/>
<dbReference type="InterPro" id="IPR004183">
    <property type="entry name" value="Xdiol_dOase_suB"/>
</dbReference>
<accession>A0A0A3ZCM0</accession>
<dbReference type="eggNOG" id="COG3384">
    <property type="taxonomic scope" value="Bacteria"/>
</dbReference>
<reference evidence="2 3" key="1">
    <citation type="submission" date="2014-10" db="EMBL/GenBank/DDBJ databases">
        <title>Genome sequence of Erwinia typographi M043b.</title>
        <authorList>
            <person name="Chan K.-G."/>
            <person name="Tan W.-S."/>
        </authorList>
    </citation>
    <scope>NUCLEOTIDE SEQUENCE [LARGE SCALE GENOMIC DNA]</scope>
    <source>
        <strain evidence="2 3">M043b</strain>
    </source>
</reference>
<organism evidence="2 3">
    <name type="scientific">Erwinia typographi</name>
    <dbReference type="NCBI Taxonomy" id="371042"/>
    <lineage>
        <taxon>Bacteria</taxon>
        <taxon>Pseudomonadati</taxon>
        <taxon>Pseudomonadota</taxon>
        <taxon>Gammaproteobacteria</taxon>
        <taxon>Enterobacterales</taxon>
        <taxon>Erwiniaceae</taxon>
        <taxon>Erwinia</taxon>
    </lineage>
</organism>
<feature type="domain" description="Extradiol ring-cleavage dioxygenase class III enzyme subunit B" evidence="1">
    <location>
        <begin position="7"/>
        <end position="322"/>
    </location>
</feature>
<evidence type="ECO:0000259" key="1">
    <source>
        <dbReference type="Pfam" id="PF02900"/>
    </source>
</evidence>
<evidence type="ECO:0000313" key="3">
    <source>
        <dbReference type="Proteomes" id="UP000030351"/>
    </source>
</evidence>
<comment type="caution">
    <text evidence="2">The sequence shown here is derived from an EMBL/GenBank/DDBJ whole genome shotgun (WGS) entry which is preliminary data.</text>
</comment>
<keyword evidence="2" id="KW-0223">Dioxygenase</keyword>
<dbReference type="Pfam" id="PF02900">
    <property type="entry name" value="LigB"/>
    <property type="match status" value="1"/>
</dbReference>